<evidence type="ECO:0000256" key="5">
    <source>
        <dbReference type="ARBA" id="ARBA00022964"/>
    </source>
</evidence>
<evidence type="ECO:0000256" key="7">
    <source>
        <dbReference type="ARBA" id="ARBA00023002"/>
    </source>
</evidence>
<evidence type="ECO:0000313" key="13">
    <source>
        <dbReference type="EMBL" id="CAD8282413.1"/>
    </source>
</evidence>
<dbReference type="SMART" id="SM00254">
    <property type="entry name" value="ShKT"/>
    <property type="match status" value="1"/>
</dbReference>
<evidence type="ECO:0000256" key="8">
    <source>
        <dbReference type="ARBA" id="ARBA00023004"/>
    </source>
</evidence>
<keyword evidence="9" id="KW-0472">Membrane</keyword>
<dbReference type="InterPro" id="IPR006620">
    <property type="entry name" value="Pro_4_hyd_alph"/>
</dbReference>
<evidence type="ECO:0000256" key="2">
    <source>
        <dbReference type="ARBA" id="ARBA00004648"/>
    </source>
</evidence>
<evidence type="ECO:0000256" key="9">
    <source>
        <dbReference type="ARBA" id="ARBA00023136"/>
    </source>
</evidence>
<dbReference type="GO" id="GO:0005789">
    <property type="term" value="C:endoplasmic reticulum membrane"/>
    <property type="evidence" value="ECO:0007669"/>
    <property type="project" value="UniProtKB-SubCell"/>
</dbReference>
<feature type="domain" description="Fe2OG dioxygenase" evidence="11">
    <location>
        <begin position="52"/>
        <end position="177"/>
    </location>
</feature>
<dbReference type="InterPro" id="IPR045054">
    <property type="entry name" value="P4HA-like"/>
</dbReference>
<comment type="cofactor">
    <cofactor evidence="1">
        <name>L-ascorbate</name>
        <dbReference type="ChEBI" id="CHEBI:38290"/>
    </cofactor>
</comment>
<dbReference type="PROSITE" id="PS51471">
    <property type="entry name" value="FE2OG_OXY"/>
    <property type="match status" value="1"/>
</dbReference>
<evidence type="ECO:0000256" key="4">
    <source>
        <dbReference type="ARBA" id="ARBA00022723"/>
    </source>
</evidence>
<accession>A0A7R9V4C0</accession>
<keyword evidence="8" id="KW-0408">Iron</keyword>
<dbReference type="InterPro" id="IPR044862">
    <property type="entry name" value="Pro_4_hyd_alph_FE2OG_OXY"/>
</dbReference>
<dbReference type="AlphaFoldDB" id="A0A7R9V4C0"/>
<dbReference type="Pfam" id="PF13640">
    <property type="entry name" value="2OG-FeII_Oxy_3"/>
    <property type="match status" value="1"/>
</dbReference>
<dbReference type="PROSITE" id="PS51670">
    <property type="entry name" value="SHKT"/>
    <property type="match status" value="1"/>
</dbReference>
<keyword evidence="7" id="KW-0560">Oxidoreductase</keyword>
<dbReference type="PANTHER" id="PTHR10869">
    <property type="entry name" value="PROLYL 4-HYDROXYLASE ALPHA SUBUNIT"/>
    <property type="match status" value="1"/>
</dbReference>
<evidence type="ECO:0000256" key="3">
    <source>
        <dbReference type="ARBA" id="ARBA00022692"/>
    </source>
</evidence>
<keyword evidence="4" id="KW-0479">Metal-binding</keyword>
<dbReference type="Pfam" id="PF01549">
    <property type="entry name" value="ShK"/>
    <property type="match status" value="1"/>
</dbReference>
<proteinExistence type="predicted"/>
<dbReference type="PANTHER" id="PTHR10869:SF238">
    <property type="entry name" value="PROLYL 4-HYDROXYLASE 6-RELATED"/>
    <property type="match status" value="1"/>
</dbReference>
<reference evidence="13" key="1">
    <citation type="submission" date="2021-01" db="EMBL/GenBank/DDBJ databases">
        <authorList>
            <person name="Corre E."/>
            <person name="Pelletier E."/>
            <person name="Niang G."/>
            <person name="Scheremetjew M."/>
            <person name="Finn R."/>
            <person name="Kale V."/>
            <person name="Holt S."/>
            <person name="Cochrane G."/>
            <person name="Meng A."/>
            <person name="Brown T."/>
            <person name="Cohen L."/>
        </authorList>
    </citation>
    <scope>NUCLEOTIDE SEQUENCE</scope>
    <source>
        <strain evidence="13">CCMP219</strain>
    </source>
</reference>
<comment type="catalytic activity">
    <reaction evidence="10">
        <text>L-prolyl-[collagen] + 2-oxoglutarate + O2 = trans-4-hydroxy-L-prolyl-[collagen] + succinate + CO2</text>
        <dbReference type="Rhea" id="RHEA:18945"/>
        <dbReference type="Rhea" id="RHEA-COMP:11676"/>
        <dbReference type="Rhea" id="RHEA-COMP:11680"/>
        <dbReference type="ChEBI" id="CHEBI:15379"/>
        <dbReference type="ChEBI" id="CHEBI:16526"/>
        <dbReference type="ChEBI" id="CHEBI:16810"/>
        <dbReference type="ChEBI" id="CHEBI:30031"/>
        <dbReference type="ChEBI" id="CHEBI:50342"/>
        <dbReference type="ChEBI" id="CHEBI:61965"/>
        <dbReference type="EC" id="1.14.11.2"/>
    </reaction>
</comment>
<dbReference type="Gene3D" id="2.60.120.620">
    <property type="entry name" value="q2cbj1_9rhob like domain"/>
    <property type="match status" value="1"/>
</dbReference>
<comment type="subcellular location">
    <subcellularLocation>
        <location evidence="2">Endoplasmic reticulum membrane</location>
        <topology evidence="2">Single-pass type II membrane protein</topology>
    </subcellularLocation>
</comment>
<dbReference type="EMBL" id="HBEC01005385">
    <property type="protein sequence ID" value="CAD8282413.1"/>
    <property type="molecule type" value="Transcribed_RNA"/>
</dbReference>
<evidence type="ECO:0000256" key="6">
    <source>
        <dbReference type="ARBA" id="ARBA00022989"/>
    </source>
</evidence>
<evidence type="ECO:0000256" key="10">
    <source>
        <dbReference type="ARBA" id="ARBA00049169"/>
    </source>
</evidence>
<name>A0A7R9V4C0_9CHLO</name>
<evidence type="ECO:0000259" key="11">
    <source>
        <dbReference type="PROSITE" id="PS51471"/>
    </source>
</evidence>
<dbReference type="GO" id="GO:0031418">
    <property type="term" value="F:L-ascorbic acid binding"/>
    <property type="evidence" value="ECO:0007669"/>
    <property type="project" value="InterPro"/>
</dbReference>
<keyword evidence="5" id="KW-0223">Dioxygenase</keyword>
<keyword evidence="3" id="KW-0812">Transmembrane</keyword>
<evidence type="ECO:0000259" key="12">
    <source>
        <dbReference type="PROSITE" id="PS51670"/>
    </source>
</evidence>
<evidence type="ECO:0000256" key="1">
    <source>
        <dbReference type="ARBA" id="ARBA00001961"/>
    </source>
</evidence>
<dbReference type="SMART" id="SM00702">
    <property type="entry name" value="P4Hc"/>
    <property type="match status" value="1"/>
</dbReference>
<dbReference type="InterPro" id="IPR003582">
    <property type="entry name" value="ShKT_dom"/>
</dbReference>
<dbReference type="GO" id="GO:0004656">
    <property type="term" value="F:procollagen-proline 4-dioxygenase activity"/>
    <property type="evidence" value="ECO:0007669"/>
    <property type="project" value="UniProtKB-EC"/>
</dbReference>
<dbReference type="InterPro" id="IPR005123">
    <property type="entry name" value="Oxoglu/Fe-dep_dioxygenase_dom"/>
</dbReference>
<organism evidence="13">
    <name type="scientific">Chlamydomonas euryale</name>
    <dbReference type="NCBI Taxonomy" id="1486919"/>
    <lineage>
        <taxon>Eukaryota</taxon>
        <taxon>Viridiplantae</taxon>
        <taxon>Chlorophyta</taxon>
        <taxon>core chlorophytes</taxon>
        <taxon>Chlorophyceae</taxon>
        <taxon>CS clade</taxon>
        <taxon>Chlamydomonadales</taxon>
        <taxon>Chlamydomonadaceae</taxon>
        <taxon>Chlamydomonas</taxon>
    </lineage>
</organism>
<evidence type="ECO:0008006" key="14">
    <source>
        <dbReference type="Google" id="ProtNLM"/>
    </source>
</evidence>
<feature type="domain" description="ShKT" evidence="12">
    <location>
        <begin position="204"/>
        <end position="244"/>
    </location>
</feature>
<dbReference type="GO" id="GO:0005506">
    <property type="term" value="F:iron ion binding"/>
    <property type="evidence" value="ECO:0007669"/>
    <property type="project" value="InterPro"/>
</dbReference>
<protein>
    <recommendedName>
        <fullName evidence="14">Fe2OG dioxygenase domain-containing protein</fullName>
    </recommendedName>
</protein>
<sequence>MMRRSMVVGQGGSGVVDDIRTSFGMFIKRFQDPIVERVERRISMATRLPVAHQEEIQVLRYTKGQKYSAHYDSAYGSEGTGPHERLATFYMYLSDVEEGGETAFPKDSEWADAKMGAAADPTFSECAKGHVAAHAKAGDAVLFYSFFPNKTMDPASMHTGCPVIKGIKWGAPVWIHIDEFKPDEAPSMLSHAPEHAQPYEPGRCEDLDTRCSGWAGSGECQHNPGYMVDGVGACRASCGACTTCGEADWGCIRENRAKGGYLDVQREEMEWLGVDWWMD</sequence>
<keyword evidence="6" id="KW-1133">Transmembrane helix</keyword>
<gene>
    <name evidence="13" type="ORF">CEUR00632_LOCUS2448</name>
</gene>